<evidence type="ECO:0000256" key="1">
    <source>
        <dbReference type="SAM" id="MobiDB-lite"/>
    </source>
</evidence>
<dbReference type="AlphaFoldDB" id="G8QN78"/>
<dbReference type="KEGG" id="dsu:Dsui_2567"/>
<gene>
    <name evidence="2" type="ordered locus">Dsui_2567</name>
</gene>
<dbReference type="STRING" id="640081.Dsui_2567"/>
<evidence type="ECO:0000313" key="3">
    <source>
        <dbReference type="Proteomes" id="UP000005633"/>
    </source>
</evidence>
<dbReference type="eggNOG" id="COG0827">
    <property type="taxonomic scope" value="Bacteria"/>
</dbReference>
<dbReference type="HOGENOM" id="CLU_094523_1_0_4"/>
<evidence type="ECO:0000313" key="2">
    <source>
        <dbReference type="EMBL" id="AEV26918.1"/>
    </source>
</evidence>
<dbReference type="InterPro" id="IPR029063">
    <property type="entry name" value="SAM-dependent_MTases_sf"/>
</dbReference>
<dbReference type="RefSeq" id="WP_014237599.1">
    <property type="nucleotide sequence ID" value="NC_016616.1"/>
</dbReference>
<accession>G8QN78</accession>
<protein>
    <submittedName>
        <fullName evidence="2">Uncharacterized protein</fullName>
    </submittedName>
</protein>
<name>G8QN78_AZOOP</name>
<organism evidence="2 3">
    <name type="scientific">Azospira oryzae (strain ATCC BAA-33 / DSM 13638 / PS)</name>
    <name type="common">Dechlorosoma suillum</name>
    <dbReference type="NCBI Taxonomy" id="640081"/>
    <lineage>
        <taxon>Bacteria</taxon>
        <taxon>Pseudomonadati</taxon>
        <taxon>Pseudomonadota</taxon>
        <taxon>Betaproteobacteria</taxon>
        <taxon>Rhodocyclales</taxon>
        <taxon>Rhodocyclaceae</taxon>
        <taxon>Azospira</taxon>
    </lineage>
</organism>
<feature type="region of interest" description="Disordered" evidence="1">
    <location>
        <begin position="1"/>
        <end position="24"/>
    </location>
</feature>
<reference evidence="2 3" key="1">
    <citation type="journal article" date="2012" name="J. Bacteriol.">
        <title>Complete genome sequence of the anaerobic perchlorate-reducing bacterium Azospira suillum strain PS.</title>
        <authorList>
            <person name="Byrne-Bailey K.G."/>
            <person name="Coates J.D."/>
        </authorList>
    </citation>
    <scope>NUCLEOTIDE SEQUENCE [LARGE SCALE GENOMIC DNA]</scope>
    <source>
        <strain evidence="3">ATCC BAA-33 / DSM 13638 / PS</strain>
    </source>
</reference>
<dbReference type="OrthoDB" id="1079385at2"/>
<proteinExistence type="predicted"/>
<dbReference type="SUPFAM" id="SSF53335">
    <property type="entry name" value="S-adenosyl-L-methionine-dependent methyltransferases"/>
    <property type="match status" value="1"/>
</dbReference>
<dbReference type="Proteomes" id="UP000005633">
    <property type="component" value="Chromosome"/>
</dbReference>
<sequence length="211" mass="23390">MDDLRGSNSGGNDGHATTWIDPAPYTPLRTAQSISGFSKTREPMDNYPTPDIATLSLLALEDFSGVVWEPACGSGNIARHFPGCIASDIRNDNIFGEVGVDFLNETRAVNHIVTNPPYRLAQQFVEHALKCVDGKVAMLCKLAFLEGKARYSLFKQHPVKTVYVFSKRLPLTKEGDTRKQSSMIPFAWFVWEKGYTGKTSVEWILAGDDSE</sequence>
<dbReference type="EMBL" id="CP003153">
    <property type="protein sequence ID" value="AEV26918.1"/>
    <property type="molecule type" value="Genomic_DNA"/>
</dbReference>